<dbReference type="PANTHER" id="PTHR10044">
    <property type="entry name" value="INHIBITOR OF APOPTOSIS"/>
    <property type="match status" value="1"/>
</dbReference>
<dbReference type="PROSITE" id="PS50143">
    <property type="entry name" value="BIR_REPEAT_2"/>
    <property type="match status" value="4"/>
</dbReference>
<dbReference type="EMBL" id="UYJE01009569">
    <property type="protein sequence ID" value="VDI74452.1"/>
    <property type="molecule type" value="Genomic_DNA"/>
</dbReference>
<evidence type="ECO:0000313" key="4">
    <source>
        <dbReference type="Proteomes" id="UP000596742"/>
    </source>
</evidence>
<reference evidence="3" key="1">
    <citation type="submission" date="2018-11" db="EMBL/GenBank/DDBJ databases">
        <authorList>
            <person name="Alioto T."/>
            <person name="Alioto T."/>
        </authorList>
    </citation>
    <scope>NUCLEOTIDE SEQUENCE</scope>
</reference>
<keyword evidence="3" id="KW-0808">Transferase</keyword>
<dbReference type="EC" id="2.3.2.23" evidence="3"/>
<dbReference type="GO" id="GO:0061631">
    <property type="term" value="F:ubiquitin conjugating enzyme activity"/>
    <property type="evidence" value="ECO:0007669"/>
    <property type="project" value="UniProtKB-EC"/>
</dbReference>
<dbReference type="GO" id="GO:0006915">
    <property type="term" value="P:apoptotic process"/>
    <property type="evidence" value="ECO:0007669"/>
    <property type="project" value="UniProtKB-KW"/>
</dbReference>
<evidence type="ECO:0000256" key="2">
    <source>
        <dbReference type="SAM" id="MobiDB-lite"/>
    </source>
</evidence>
<dbReference type="OrthoDB" id="4034597at2759"/>
<comment type="caution">
    <text evidence="3">The sequence shown here is derived from an EMBL/GenBank/DDBJ whole genome shotgun (WGS) entry which is preliminary data.</text>
</comment>
<dbReference type="Pfam" id="PF00653">
    <property type="entry name" value="BIR"/>
    <property type="match status" value="4"/>
</dbReference>
<accession>A0A8B6H7B5</accession>
<dbReference type="CDD" id="cd00022">
    <property type="entry name" value="BIR"/>
    <property type="match status" value="2"/>
</dbReference>
<proteinExistence type="predicted"/>
<evidence type="ECO:0000256" key="1">
    <source>
        <dbReference type="ARBA" id="ARBA00022703"/>
    </source>
</evidence>
<dbReference type="Proteomes" id="UP000596742">
    <property type="component" value="Unassembled WGS sequence"/>
</dbReference>
<dbReference type="SMART" id="SM00238">
    <property type="entry name" value="BIR"/>
    <property type="match status" value="4"/>
</dbReference>
<dbReference type="FunFam" id="1.10.1170.10:FF:000003">
    <property type="entry name" value="E3 ubiquitin-protein ligase XIAP"/>
    <property type="match status" value="1"/>
</dbReference>
<feature type="region of interest" description="Disordered" evidence="2">
    <location>
        <begin position="725"/>
        <end position="746"/>
    </location>
</feature>
<dbReference type="PANTHER" id="PTHR10044:SF174">
    <property type="entry name" value="DEATH-ASSOCIATED INHIBITOR OF APOPTOSIS 1"/>
    <property type="match status" value="1"/>
</dbReference>
<keyword evidence="3" id="KW-0012">Acyltransferase</keyword>
<keyword evidence="4" id="KW-1185">Reference proteome</keyword>
<organism evidence="3 4">
    <name type="scientific">Mytilus galloprovincialis</name>
    <name type="common">Mediterranean mussel</name>
    <dbReference type="NCBI Taxonomy" id="29158"/>
    <lineage>
        <taxon>Eukaryota</taxon>
        <taxon>Metazoa</taxon>
        <taxon>Spiralia</taxon>
        <taxon>Lophotrochozoa</taxon>
        <taxon>Mollusca</taxon>
        <taxon>Bivalvia</taxon>
        <taxon>Autobranchia</taxon>
        <taxon>Pteriomorphia</taxon>
        <taxon>Mytilida</taxon>
        <taxon>Mytiloidea</taxon>
        <taxon>Mytilidae</taxon>
        <taxon>Mytilinae</taxon>
        <taxon>Mytilus</taxon>
    </lineage>
</organism>
<keyword evidence="1" id="KW-0053">Apoptosis</keyword>
<feature type="non-terminal residue" evidence="3">
    <location>
        <position position="1"/>
    </location>
</feature>
<dbReference type="InterPro" id="IPR050784">
    <property type="entry name" value="IAP"/>
</dbReference>
<dbReference type="PROSITE" id="PS01282">
    <property type="entry name" value="BIR_REPEAT_1"/>
    <property type="match status" value="1"/>
</dbReference>
<evidence type="ECO:0000313" key="3">
    <source>
        <dbReference type="EMBL" id="VDI74452.1"/>
    </source>
</evidence>
<sequence>MANLVAKRLRTSTMKLTNASQLIPNLLCEVYYNRSVDIHVPLDESLPLILHDRVQYKQQEENVPSTTRKEDVRSFSLMNPRIEQNNLQAYSVDYLISTFTRSHWSSHRQYPRFLAAAGFYYKGNGTEIHCHKCNLKTDVTTWPDGESPVLAHARLAQRCQFVIDNEFTHSLEFQSKYSHMMETTNNFIKHKDIIYNSLKATPKKLSVVEKEAKAATISTTEHNKICSVENKQLNARNDEIKTIHTKNNIKTNESHSSNQQMKAQEETISLNGTTIFEFKQLLKTPDEEAFTNKIASTTDKKTFAKILSEEGRMHTFTSNNWSSIRWYPRFLAVAGFYYRGNGTEVHCFVCNLKTDVSTWSDSTPQLAHARLAKDCQFVIDNGYNLKLTLQSKDSDKMKSSESDNKVNRNVVSSHTNTPALDETLIRELSANKKQETIQPITRGNLDGRENKMYSRGQEMQTHNSPCRPFDIMSDGFIGLTIDNKTENAQPFSTDQQNIDSNDKHATELNNVFPTMDAMNSQITQDGLQSYQREFKYPQFQSVDARYRSFDTWRFAHKQTPRKLSESGYFYTGENDIVRCFCCDLGLAEWDPKDNPWTEHARHNPKCWFLLSEKGEQFIESIQQDWKKIYNPKHAAFDDKESRIATFDGWRTDIEQTPEILADAGFFYTGEEDTVRCHYCDGGLRNWEPKDVPWEEHARWFPFCKFVIKMKGREFIEYIKRKSEEKQRLENSTSTSSSSGLPDDIRDSPVVKQLTTFGIDEDNISYAITEFTKRTGNSNFTVETLTELIFNRNDQHQINSPFAAKNFIETEKPEEQ</sequence>
<dbReference type="InterPro" id="IPR001370">
    <property type="entry name" value="BIR_rpt"/>
</dbReference>
<dbReference type="SUPFAM" id="SSF57924">
    <property type="entry name" value="Inhibitor of apoptosis (IAP) repeat"/>
    <property type="match status" value="4"/>
</dbReference>
<name>A0A8B6H7B5_MYTGA</name>
<dbReference type="Gene3D" id="1.10.1170.10">
    <property type="entry name" value="Inhibitor Of Apoptosis Protein (2mihbC-IAP-1), Chain A"/>
    <property type="match status" value="4"/>
</dbReference>
<dbReference type="AlphaFoldDB" id="A0A8B6H7B5"/>
<protein>
    <submittedName>
        <fullName evidence="3">Baculoviral IAP repeat-containing protein 6 (Apollon)</fullName>
        <ecNumber evidence="3">2.3.2.23</ecNumber>
    </submittedName>
</protein>
<gene>
    <name evidence="3" type="ORF">MGAL_10B071072</name>
</gene>